<dbReference type="Pfam" id="PF13843">
    <property type="entry name" value="DDE_Tnp_1_7"/>
    <property type="match status" value="1"/>
</dbReference>
<dbReference type="AlphaFoldDB" id="A0AAW1IYN5"/>
<keyword evidence="3" id="KW-1185">Reference proteome</keyword>
<evidence type="ECO:0000313" key="2">
    <source>
        <dbReference type="EMBL" id="KAK9695135.1"/>
    </source>
</evidence>
<dbReference type="InterPro" id="IPR029526">
    <property type="entry name" value="PGBD"/>
</dbReference>
<evidence type="ECO:0000259" key="1">
    <source>
        <dbReference type="Pfam" id="PF13843"/>
    </source>
</evidence>
<dbReference type="Proteomes" id="UP001458880">
    <property type="component" value="Unassembled WGS sequence"/>
</dbReference>
<protein>
    <submittedName>
        <fullName evidence="2">Transposase IS4</fullName>
    </submittedName>
</protein>
<gene>
    <name evidence="2" type="ORF">QE152_g33083</name>
</gene>
<accession>A0AAW1IYN5</accession>
<evidence type="ECO:0000313" key="3">
    <source>
        <dbReference type="Proteomes" id="UP001458880"/>
    </source>
</evidence>
<name>A0AAW1IYN5_POPJA</name>
<proteinExistence type="predicted"/>
<dbReference type="EMBL" id="JASPKY010000491">
    <property type="protein sequence ID" value="KAK9695135.1"/>
    <property type="molecule type" value="Genomic_DNA"/>
</dbReference>
<dbReference type="PANTHER" id="PTHR46599:SF3">
    <property type="entry name" value="PIGGYBAC TRANSPOSABLE ELEMENT-DERIVED PROTEIN 4"/>
    <property type="match status" value="1"/>
</dbReference>
<sequence length="181" mass="21044">MLPEPDGTVLQILVYARTNDEEVAGKEDVSKVVMKIMEKRLNVGHSLYMDNFYNLYDLANTLLESNTYCTGTLRSNRIKHPIDVLSAKLKKGELNIQYCNNVAIMKWKDKSDVLFLTTEHFCKLQETCNRRGNVKEKLYPLTKYNENMGGIDLRDQMLYYYSSDPKTVRFISTYTIEFVLV</sequence>
<feature type="domain" description="PiggyBac transposable element-derived protein" evidence="1">
    <location>
        <begin position="7"/>
        <end position="166"/>
    </location>
</feature>
<comment type="caution">
    <text evidence="2">The sequence shown here is derived from an EMBL/GenBank/DDBJ whole genome shotgun (WGS) entry which is preliminary data.</text>
</comment>
<dbReference type="PANTHER" id="PTHR46599">
    <property type="entry name" value="PIGGYBAC TRANSPOSABLE ELEMENT-DERIVED PROTEIN 4"/>
    <property type="match status" value="1"/>
</dbReference>
<reference evidence="2 3" key="1">
    <citation type="journal article" date="2024" name="BMC Genomics">
        <title>De novo assembly and annotation of Popillia japonica's genome with initial clues to its potential as an invasive pest.</title>
        <authorList>
            <person name="Cucini C."/>
            <person name="Boschi S."/>
            <person name="Funari R."/>
            <person name="Cardaioli E."/>
            <person name="Iannotti N."/>
            <person name="Marturano G."/>
            <person name="Paoli F."/>
            <person name="Bruttini M."/>
            <person name="Carapelli A."/>
            <person name="Frati F."/>
            <person name="Nardi F."/>
        </authorList>
    </citation>
    <scope>NUCLEOTIDE SEQUENCE [LARGE SCALE GENOMIC DNA]</scope>
    <source>
        <strain evidence="2">DMR45628</strain>
    </source>
</reference>
<organism evidence="2 3">
    <name type="scientific">Popillia japonica</name>
    <name type="common">Japanese beetle</name>
    <dbReference type="NCBI Taxonomy" id="7064"/>
    <lineage>
        <taxon>Eukaryota</taxon>
        <taxon>Metazoa</taxon>
        <taxon>Ecdysozoa</taxon>
        <taxon>Arthropoda</taxon>
        <taxon>Hexapoda</taxon>
        <taxon>Insecta</taxon>
        <taxon>Pterygota</taxon>
        <taxon>Neoptera</taxon>
        <taxon>Endopterygota</taxon>
        <taxon>Coleoptera</taxon>
        <taxon>Polyphaga</taxon>
        <taxon>Scarabaeiformia</taxon>
        <taxon>Scarabaeidae</taxon>
        <taxon>Rutelinae</taxon>
        <taxon>Popillia</taxon>
    </lineage>
</organism>